<evidence type="ECO:0000313" key="2">
    <source>
        <dbReference type="EMBL" id="KAA1074887.1"/>
    </source>
</evidence>
<accession>A0A5B0MCM0</accession>
<name>A0A5B0MCM0_PUCGR</name>
<proteinExistence type="predicted"/>
<evidence type="ECO:0000313" key="3">
    <source>
        <dbReference type="Proteomes" id="UP000324748"/>
    </source>
</evidence>
<dbReference type="EMBL" id="VSWC01000157">
    <property type="protein sequence ID" value="KAA1074887.1"/>
    <property type="molecule type" value="Genomic_DNA"/>
</dbReference>
<organism evidence="2 3">
    <name type="scientific">Puccinia graminis f. sp. tritici</name>
    <dbReference type="NCBI Taxonomy" id="56615"/>
    <lineage>
        <taxon>Eukaryota</taxon>
        <taxon>Fungi</taxon>
        <taxon>Dikarya</taxon>
        <taxon>Basidiomycota</taxon>
        <taxon>Pucciniomycotina</taxon>
        <taxon>Pucciniomycetes</taxon>
        <taxon>Pucciniales</taxon>
        <taxon>Pucciniaceae</taxon>
        <taxon>Puccinia</taxon>
    </lineage>
</organism>
<feature type="signal peptide" evidence="1">
    <location>
        <begin position="1"/>
        <end position="21"/>
    </location>
</feature>
<sequence length="62" mass="7312">MMCLIGMIVLVVLELIIGVSATWHRDDCQLNNLLWQVNSSTERETWEPTHRILEPSMLQMWE</sequence>
<keyword evidence="3" id="KW-1185">Reference proteome</keyword>
<feature type="chain" id="PRO_5023032430" evidence="1">
    <location>
        <begin position="22"/>
        <end position="62"/>
    </location>
</feature>
<comment type="caution">
    <text evidence="2">The sequence shown here is derived from an EMBL/GenBank/DDBJ whole genome shotgun (WGS) entry which is preliminary data.</text>
</comment>
<reference evidence="2 3" key="1">
    <citation type="submission" date="2019-05" db="EMBL/GenBank/DDBJ databases">
        <title>Emergence of the Ug99 lineage of the wheat stem rust pathogen through somatic hybridization.</title>
        <authorList>
            <person name="Li F."/>
            <person name="Upadhyaya N.M."/>
            <person name="Sperschneider J."/>
            <person name="Matny O."/>
            <person name="Nguyen-Phuc H."/>
            <person name="Mago R."/>
            <person name="Raley C."/>
            <person name="Miller M.E."/>
            <person name="Silverstein K.A.T."/>
            <person name="Henningsen E."/>
            <person name="Hirsch C.D."/>
            <person name="Visser B."/>
            <person name="Pretorius Z.A."/>
            <person name="Steffenson B.J."/>
            <person name="Schwessinger B."/>
            <person name="Dodds P.N."/>
            <person name="Figueroa M."/>
        </authorList>
    </citation>
    <scope>NUCLEOTIDE SEQUENCE [LARGE SCALE GENOMIC DNA]</scope>
    <source>
        <strain evidence="2">21-0</strain>
    </source>
</reference>
<protein>
    <submittedName>
        <fullName evidence="2">Uncharacterized protein</fullName>
    </submittedName>
</protein>
<dbReference type="AlphaFoldDB" id="A0A5B0MCM0"/>
<evidence type="ECO:0000256" key="1">
    <source>
        <dbReference type="SAM" id="SignalP"/>
    </source>
</evidence>
<dbReference type="Proteomes" id="UP000324748">
    <property type="component" value="Unassembled WGS sequence"/>
</dbReference>
<keyword evidence="1" id="KW-0732">Signal</keyword>
<gene>
    <name evidence="2" type="ORF">PGT21_024103</name>
</gene>